<keyword evidence="2 5" id="KW-0812">Transmembrane</keyword>
<gene>
    <name evidence="6" type="ORF">PB01_18905</name>
</gene>
<keyword evidence="3 5" id="KW-1133">Transmembrane helix</keyword>
<feature type="transmembrane region" description="Helical" evidence="5">
    <location>
        <begin position="42"/>
        <end position="59"/>
    </location>
</feature>
<sequence length="276" mass="32088">MNNELLSYIERDSIVHRLTGATKLICFLLWSSAVMFTYDTRFLLFILFASFVLFYMSKIKLKEISFVLGFILFFLLLNNFAIYLFAPQHGTVIYGTSHPITGSIGRYSITLEQLFYQLNITLKYFAVIPPALLFLVTTHPSEFAASLNRVGVSYRLAYSVSIALRYIPDIQRDFKTIARSKQSRGVDMSRNEKLGKRIKNAGSIIFPLIFSSLDRIETVSNTMDLRSFGKLKKRTWYGYKEFKTRDFISIFITFLFFVLMVMLMFINDGRFYNPFV</sequence>
<comment type="subcellular location">
    <subcellularLocation>
        <location evidence="1">Membrane</location>
        <topology evidence="1">Multi-pass membrane protein</topology>
    </subcellularLocation>
</comment>
<dbReference type="PANTHER" id="PTHR33514:SF1">
    <property type="entry name" value="ABC TRANSPORTER PERMEASE"/>
    <property type="match status" value="1"/>
</dbReference>
<dbReference type="OrthoDB" id="8635523at2"/>
<name>A0A5J6SRU2_9BACI</name>
<dbReference type="Pfam" id="PF02361">
    <property type="entry name" value="CbiQ"/>
    <property type="match status" value="1"/>
</dbReference>
<feature type="transmembrane region" description="Helical" evidence="5">
    <location>
        <begin position="20"/>
        <end position="36"/>
    </location>
</feature>
<dbReference type="GO" id="GO:0005886">
    <property type="term" value="C:plasma membrane"/>
    <property type="evidence" value="ECO:0007669"/>
    <property type="project" value="TreeGrafter"/>
</dbReference>
<feature type="transmembrane region" description="Helical" evidence="5">
    <location>
        <begin position="66"/>
        <end position="86"/>
    </location>
</feature>
<organism evidence="6 7">
    <name type="scientific">Psychrobacillus glaciei</name>
    <dbReference type="NCBI Taxonomy" id="2283160"/>
    <lineage>
        <taxon>Bacteria</taxon>
        <taxon>Bacillati</taxon>
        <taxon>Bacillota</taxon>
        <taxon>Bacilli</taxon>
        <taxon>Bacillales</taxon>
        <taxon>Bacillaceae</taxon>
        <taxon>Psychrobacillus</taxon>
    </lineage>
</organism>
<dbReference type="KEGG" id="psyo:PB01_18905"/>
<dbReference type="CDD" id="cd16914">
    <property type="entry name" value="EcfT"/>
    <property type="match status" value="1"/>
</dbReference>
<evidence type="ECO:0000256" key="2">
    <source>
        <dbReference type="ARBA" id="ARBA00022692"/>
    </source>
</evidence>
<protein>
    <submittedName>
        <fullName evidence="6">Energy-coupling factor transporter transmembrane protein EcfT</fullName>
    </submittedName>
</protein>
<evidence type="ECO:0000256" key="3">
    <source>
        <dbReference type="ARBA" id="ARBA00022989"/>
    </source>
</evidence>
<dbReference type="InterPro" id="IPR003339">
    <property type="entry name" value="ABC/ECF_trnsptr_transmembrane"/>
</dbReference>
<keyword evidence="7" id="KW-1185">Reference proteome</keyword>
<feature type="transmembrane region" description="Helical" evidence="5">
    <location>
        <begin position="247"/>
        <end position="266"/>
    </location>
</feature>
<dbReference type="AlphaFoldDB" id="A0A5J6SRU2"/>
<evidence type="ECO:0000256" key="4">
    <source>
        <dbReference type="ARBA" id="ARBA00023136"/>
    </source>
</evidence>
<proteinExistence type="predicted"/>
<evidence type="ECO:0000256" key="1">
    <source>
        <dbReference type="ARBA" id="ARBA00004141"/>
    </source>
</evidence>
<feature type="transmembrane region" description="Helical" evidence="5">
    <location>
        <begin position="114"/>
        <end position="136"/>
    </location>
</feature>
<dbReference type="EMBL" id="CP031223">
    <property type="protein sequence ID" value="QFG00697.1"/>
    <property type="molecule type" value="Genomic_DNA"/>
</dbReference>
<reference evidence="6 7" key="1">
    <citation type="submission" date="2018-07" db="EMBL/GenBank/DDBJ databases">
        <title>Complete genome sequence of Psychrobacillus sp. PB01, isolated from iceberg, and comparative genome analysis of Psychrobacillus strains.</title>
        <authorList>
            <person name="Lee P.C."/>
        </authorList>
    </citation>
    <scope>NUCLEOTIDE SEQUENCE [LARGE SCALE GENOMIC DNA]</scope>
    <source>
        <strain evidence="6 7">PB01</strain>
    </source>
</reference>
<keyword evidence="4 5" id="KW-0472">Membrane</keyword>
<dbReference type="PANTHER" id="PTHR33514">
    <property type="entry name" value="PROTEIN ABCI12, CHLOROPLASTIC"/>
    <property type="match status" value="1"/>
</dbReference>
<evidence type="ECO:0000313" key="7">
    <source>
        <dbReference type="Proteomes" id="UP000325517"/>
    </source>
</evidence>
<evidence type="ECO:0000313" key="6">
    <source>
        <dbReference type="EMBL" id="QFG00697.1"/>
    </source>
</evidence>
<evidence type="ECO:0000256" key="5">
    <source>
        <dbReference type="SAM" id="Phobius"/>
    </source>
</evidence>
<accession>A0A5J6SRU2</accession>
<dbReference type="Proteomes" id="UP000325517">
    <property type="component" value="Chromosome"/>
</dbReference>